<dbReference type="Proteomes" id="UP000192674">
    <property type="component" value="Unassembled WGS sequence"/>
</dbReference>
<evidence type="ECO:0000313" key="2">
    <source>
        <dbReference type="Proteomes" id="UP000192674"/>
    </source>
</evidence>
<gene>
    <name evidence="1" type="ORF">SAMN05661093_10285</name>
</gene>
<dbReference type="EMBL" id="FWXV01000016">
    <property type="protein sequence ID" value="SMD26701.1"/>
    <property type="molecule type" value="Genomic_DNA"/>
</dbReference>
<protein>
    <recommendedName>
        <fullName evidence="3">Transcriptional regulator, AbiEi antitoxin, Type IV TA system</fullName>
    </recommendedName>
</protein>
<evidence type="ECO:0000313" key="1">
    <source>
        <dbReference type="EMBL" id="SMD26701.1"/>
    </source>
</evidence>
<sequence length="308" mass="33220">MPNRHPINLDALSTLFPHRIASATDLIDLGLTGSTMKRRCSPGGPWQRLLPGILLLDSTAPTRGQLVQAALRYVGRDAVVTGDDALALHGVRTALPRERVHLLVPSKRFVRSSASVFVERTPIPPRPVLRDGLLTAPLARAAVDAARRINSRALVTALFAEVVFHKGVRLDELNTELVMGKWRGTTLCQEVLHDIGARIRSGVSSLARDLVLRAGLPPPRWNVPVDDAQGNPLGTVTGTWDDAKLAWDVHAFDFDPAPASYPTALKRGSRLAATGLLVLHTPATQLRSNPEGVINELTAAFAQSCPST</sequence>
<dbReference type="AlphaFoldDB" id="A0A1W2FXT8"/>
<keyword evidence="2" id="KW-1185">Reference proteome</keyword>
<reference evidence="1 2" key="1">
    <citation type="submission" date="2017-04" db="EMBL/GenBank/DDBJ databases">
        <authorList>
            <person name="Afonso C.L."/>
            <person name="Miller P.J."/>
            <person name="Scott M.A."/>
            <person name="Spackman E."/>
            <person name="Goraichik I."/>
            <person name="Dimitrov K.M."/>
            <person name="Suarez D.L."/>
            <person name="Swayne D.E."/>
        </authorList>
    </citation>
    <scope>NUCLEOTIDE SEQUENCE [LARGE SCALE GENOMIC DNA]</scope>
    <source>
        <strain evidence="1 2">DSM 43828</strain>
    </source>
</reference>
<name>A0A1W2FXT8_KIBAR</name>
<evidence type="ECO:0008006" key="3">
    <source>
        <dbReference type="Google" id="ProtNLM"/>
    </source>
</evidence>
<organism evidence="1 2">
    <name type="scientific">Kibdelosporangium aridum</name>
    <dbReference type="NCBI Taxonomy" id="2030"/>
    <lineage>
        <taxon>Bacteria</taxon>
        <taxon>Bacillati</taxon>
        <taxon>Actinomycetota</taxon>
        <taxon>Actinomycetes</taxon>
        <taxon>Pseudonocardiales</taxon>
        <taxon>Pseudonocardiaceae</taxon>
        <taxon>Kibdelosporangium</taxon>
    </lineage>
</organism>
<proteinExistence type="predicted"/>
<accession>A0A1W2FXT8</accession>